<evidence type="ECO:0000313" key="2">
    <source>
        <dbReference type="Proteomes" id="UP000011115"/>
    </source>
</evidence>
<dbReference type="InParanoid" id="M1CJC5"/>
<keyword evidence="2" id="KW-1185">Reference proteome</keyword>
<reference evidence="1" key="2">
    <citation type="submission" date="2015-06" db="UniProtKB">
        <authorList>
            <consortium name="EnsemblPlants"/>
        </authorList>
    </citation>
    <scope>IDENTIFICATION</scope>
    <source>
        <strain evidence="1">DM1-3 516 R44</strain>
    </source>
</reference>
<sequence>MLTINSLVIVPPHRNWNVAEKTQDKERGGRLRCLFCGEEVVRWLPDGAIRRQNGGSNYWLRIDGEEKKSGNFWEIFIY</sequence>
<dbReference type="Proteomes" id="UP000011115">
    <property type="component" value="Unassembled WGS sequence"/>
</dbReference>
<organism evidence="1 2">
    <name type="scientific">Solanum tuberosum</name>
    <name type="common">Potato</name>
    <dbReference type="NCBI Taxonomy" id="4113"/>
    <lineage>
        <taxon>Eukaryota</taxon>
        <taxon>Viridiplantae</taxon>
        <taxon>Streptophyta</taxon>
        <taxon>Embryophyta</taxon>
        <taxon>Tracheophyta</taxon>
        <taxon>Spermatophyta</taxon>
        <taxon>Magnoliopsida</taxon>
        <taxon>eudicotyledons</taxon>
        <taxon>Gunneridae</taxon>
        <taxon>Pentapetalae</taxon>
        <taxon>asterids</taxon>
        <taxon>lamiids</taxon>
        <taxon>Solanales</taxon>
        <taxon>Solanaceae</taxon>
        <taxon>Solanoideae</taxon>
        <taxon>Solaneae</taxon>
        <taxon>Solanum</taxon>
    </lineage>
</organism>
<name>M1CJC5_SOLTU</name>
<dbReference type="AlphaFoldDB" id="M1CJC5"/>
<protein>
    <submittedName>
        <fullName evidence="1">Uncharacterized protein</fullName>
    </submittedName>
</protein>
<reference evidence="2" key="1">
    <citation type="journal article" date="2011" name="Nature">
        <title>Genome sequence and analysis of the tuber crop potato.</title>
        <authorList>
            <consortium name="The Potato Genome Sequencing Consortium"/>
        </authorList>
    </citation>
    <scope>NUCLEOTIDE SEQUENCE [LARGE SCALE GENOMIC DNA]</scope>
    <source>
        <strain evidence="2">cv. DM1-3 516 R44</strain>
    </source>
</reference>
<proteinExistence type="predicted"/>
<dbReference type="EnsemblPlants" id="PGSC0003DMT400068672">
    <property type="protein sequence ID" value="PGSC0003DMT400068672"/>
    <property type="gene ID" value="PGSC0003DMG400026701"/>
</dbReference>
<accession>M1CJC5</accession>
<dbReference type="PaxDb" id="4113-PGSC0003DMT400068672"/>
<evidence type="ECO:0000313" key="1">
    <source>
        <dbReference type="EnsemblPlants" id="PGSC0003DMT400068672"/>
    </source>
</evidence>
<dbReference type="HOGENOM" id="CLU_2626737_0_0_1"/>
<dbReference type="Gramene" id="PGSC0003DMT400068672">
    <property type="protein sequence ID" value="PGSC0003DMT400068672"/>
    <property type="gene ID" value="PGSC0003DMG400026701"/>
</dbReference>